<evidence type="ECO:0008006" key="9">
    <source>
        <dbReference type="Google" id="ProtNLM"/>
    </source>
</evidence>
<evidence type="ECO:0000313" key="8">
    <source>
        <dbReference type="Proteomes" id="UP001237642"/>
    </source>
</evidence>
<dbReference type="Proteomes" id="UP001237642">
    <property type="component" value="Unassembled WGS sequence"/>
</dbReference>
<proteinExistence type="inferred from homology"/>
<evidence type="ECO:0000256" key="6">
    <source>
        <dbReference type="SAM" id="SignalP"/>
    </source>
</evidence>
<gene>
    <name evidence="7" type="ORF">POM88_026421</name>
</gene>
<dbReference type="Pfam" id="PF05938">
    <property type="entry name" value="Self-incomp_S1"/>
    <property type="match status" value="1"/>
</dbReference>
<keyword evidence="4" id="KW-0964">Secreted</keyword>
<evidence type="ECO:0000256" key="4">
    <source>
        <dbReference type="ARBA" id="ARBA00022525"/>
    </source>
</evidence>
<dbReference type="GO" id="GO:0005576">
    <property type="term" value="C:extracellular region"/>
    <property type="evidence" value="ECO:0007669"/>
    <property type="project" value="UniProtKB-SubCell"/>
</dbReference>
<dbReference type="AlphaFoldDB" id="A0AAD8I835"/>
<reference evidence="7" key="2">
    <citation type="submission" date="2023-05" db="EMBL/GenBank/DDBJ databases">
        <authorList>
            <person name="Schelkunov M.I."/>
        </authorList>
    </citation>
    <scope>NUCLEOTIDE SEQUENCE</scope>
    <source>
        <strain evidence="7">Hsosn_3</strain>
        <tissue evidence="7">Leaf</tissue>
    </source>
</reference>
<reference evidence="7" key="1">
    <citation type="submission" date="2023-02" db="EMBL/GenBank/DDBJ databases">
        <title>Genome of toxic invasive species Heracleum sosnowskyi carries increased number of genes despite the absence of recent whole-genome duplications.</title>
        <authorList>
            <person name="Schelkunov M."/>
            <person name="Shtratnikova V."/>
            <person name="Makarenko M."/>
            <person name="Klepikova A."/>
            <person name="Omelchenko D."/>
            <person name="Novikova G."/>
            <person name="Obukhova E."/>
            <person name="Bogdanov V."/>
            <person name="Penin A."/>
            <person name="Logacheva M."/>
        </authorList>
    </citation>
    <scope>NUCLEOTIDE SEQUENCE</scope>
    <source>
        <strain evidence="7">Hsosn_3</strain>
        <tissue evidence="7">Leaf</tissue>
    </source>
</reference>
<keyword evidence="8" id="KW-1185">Reference proteome</keyword>
<keyword evidence="5 6" id="KW-0732">Signal</keyword>
<feature type="chain" id="PRO_5042159679" description="Plant self-incompatibility S1" evidence="6">
    <location>
        <begin position="23"/>
        <end position="131"/>
    </location>
</feature>
<comment type="caution">
    <text evidence="7">The sequence shown here is derived from an EMBL/GenBank/DDBJ whole genome shotgun (WGS) entry which is preliminary data.</text>
</comment>
<evidence type="ECO:0000256" key="1">
    <source>
        <dbReference type="ARBA" id="ARBA00004613"/>
    </source>
</evidence>
<evidence type="ECO:0000256" key="3">
    <source>
        <dbReference type="ARBA" id="ARBA00022471"/>
    </source>
</evidence>
<evidence type="ECO:0000313" key="7">
    <source>
        <dbReference type="EMBL" id="KAK1379677.1"/>
    </source>
</evidence>
<organism evidence="7 8">
    <name type="scientific">Heracleum sosnowskyi</name>
    <dbReference type="NCBI Taxonomy" id="360622"/>
    <lineage>
        <taxon>Eukaryota</taxon>
        <taxon>Viridiplantae</taxon>
        <taxon>Streptophyta</taxon>
        <taxon>Embryophyta</taxon>
        <taxon>Tracheophyta</taxon>
        <taxon>Spermatophyta</taxon>
        <taxon>Magnoliopsida</taxon>
        <taxon>eudicotyledons</taxon>
        <taxon>Gunneridae</taxon>
        <taxon>Pentapetalae</taxon>
        <taxon>asterids</taxon>
        <taxon>campanulids</taxon>
        <taxon>Apiales</taxon>
        <taxon>Apiaceae</taxon>
        <taxon>Apioideae</taxon>
        <taxon>apioid superclade</taxon>
        <taxon>Tordylieae</taxon>
        <taxon>Tordyliinae</taxon>
        <taxon>Heracleum</taxon>
    </lineage>
</organism>
<dbReference type="EMBL" id="JAUIZM010000006">
    <property type="protein sequence ID" value="KAK1379677.1"/>
    <property type="molecule type" value="Genomic_DNA"/>
</dbReference>
<evidence type="ECO:0000256" key="5">
    <source>
        <dbReference type="ARBA" id="ARBA00022729"/>
    </source>
</evidence>
<accession>A0AAD8I835</accession>
<dbReference type="GO" id="GO:0060320">
    <property type="term" value="P:rejection of self pollen"/>
    <property type="evidence" value="ECO:0007669"/>
    <property type="project" value="UniProtKB-KW"/>
</dbReference>
<dbReference type="PANTHER" id="PTHR35630:SF1">
    <property type="entry name" value="LEGUMINOSIN GROUP486 SECRETED PEPTIDE"/>
    <property type="match status" value="1"/>
</dbReference>
<sequence length="131" mass="14947">MASPRISLLLLVLTLYICIGQSRTISTDNIDVRITNKIASSTIDVACSEEGDIIVNPNSSHDWIVWNSSSKYYCEAIWTATNRFASIVTYSRRFTGLKIVFWEAREDGWYVSRDGKSGWKKEAEWESEIVN</sequence>
<comment type="subcellular location">
    <subcellularLocation>
        <location evidence="1">Secreted</location>
    </subcellularLocation>
</comment>
<feature type="signal peptide" evidence="6">
    <location>
        <begin position="1"/>
        <end position="22"/>
    </location>
</feature>
<dbReference type="PANTHER" id="PTHR35630">
    <property type="entry name" value="LEGUMINOSIN GROUP486 SECRETED PEPTIDE"/>
    <property type="match status" value="1"/>
</dbReference>
<dbReference type="InterPro" id="IPR010264">
    <property type="entry name" value="Self-incomp_S1"/>
</dbReference>
<comment type="similarity">
    <text evidence="2">Belongs to the plant self-incompatibility (S1) protein family.</text>
</comment>
<protein>
    <recommendedName>
        <fullName evidence="9">Plant self-incompatibility S1</fullName>
    </recommendedName>
</protein>
<evidence type="ECO:0000256" key="2">
    <source>
        <dbReference type="ARBA" id="ARBA00005581"/>
    </source>
</evidence>
<keyword evidence="3" id="KW-0713">Self-incompatibility</keyword>
<name>A0AAD8I835_9APIA</name>